<comment type="caution">
    <text evidence="1">The sequence shown here is derived from an EMBL/GenBank/DDBJ whole genome shotgun (WGS) entry which is preliminary data.</text>
</comment>
<dbReference type="AlphaFoldDB" id="A0A8S3JGC9"/>
<gene>
    <name evidence="1" type="ORF">SMN809_LOCUS80730</name>
</gene>
<proteinExistence type="predicted"/>
<organism evidence="1 2">
    <name type="scientific">Rotaria magnacalcarata</name>
    <dbReference type="NCBI Taxonomy" id="392030"/>
    <lineage>
        <taxon>Eukaryota</taxon>
        <taxon>Metazoa</taxon>
        <taxon>Spiralia</taxon>
        <taxon>Gnathifera</taxon>
        <taxon>Rotifera</taxon>
        <taxon>Eurotatoria</taxon>
        <taxon>Bdelloidea</taxon>
        <taxon>Philodinida</taxon>
        <taxon>Philodinidae</taxon>
        <taxon>Rotaria</taxon>
    </lineage>
</organism>
<feature type="non-terminal residue" evidence="1">
    <location>
        <position position="1"/>
    </location>
</feature>
<accession>A0A8S3JGC9</accession>
<sequence>YIRVHNMAKANQSGGITRFTDLNDEPVNHLLAPINGYQDKPLVSLTEAIEPVSSFLLMK</sequence>
<reference evidence="1" key="1">
    <citation type="submission" date="2021-02" db="EMBL/GenBank/DDBJ databases">
        <authorList>
            <person name="Nowell W R."/>
        </authorList>
    </citation>
    <scope>NUCLEOTIDE SEQUENCE</scope>
</reference>
<name>A0A8S3JGC9_9BILA</name>
<evidence type="ECO:0000313" key="1">
    <source>
        <dbReference type="EMBL" id="CAF5217976.1"/>
    </source>
</evidence>
<dbReference type="EMBL" id="CAJOBI010346191">
    <property type="protein sequence ID" value="CAF5217976.1"/>
    <property type="molecule type" value="Genomic_DNA"/>
</dbReference>
<evidence type="ECO:0000313" key="2">
    <source>
        <dbReference type="Proteomes" id="UP000676336"/>
    </source>
</evidence>
<dbReference type="Proteomes" id="UP000676336">
    <property type="component" value="Unassembled WGS sequence"/>
</dbReference>
<protein>
    <submittedName>
        <fullName evidence="1">Uncharacterized protein</fullName>
    </submittedName>
</protein>